<gene>
    <name evidence="3" type="ORF">WY13_03768</name>
</gene>
<evidence type="ECO:0008006" key="5">
    <source>
        <dbReference type="Google" id="ProtNLM"/>
    </source>
</evidence>
<dbReference type="Proteomes" id="UP000077407">
    <property type="component" value="Unassembled WGS sequence"/>
</dbReference>
<dbReference type="AlphaFoldDB" id="A0A162KRK2"/>
<accession>A0A162KRK2</accession>
<comment type="caution">
    <text evidence="3">The sequence shown here is derived from an EMBL/GenBank/DDBJ whole genome shotgun (WGS) entry which is preliminary data.</text>
</comment>
<proteinExistence type="predicted"/>
<dbReference type="PROSITE" id="PS51257">
    <property type="entry name" value="PROKAR_LIPOPROTEIN"/>
    <property type="match status" value="1"/>
</dbReference>
<evidence type="ECO:0000256" key="1">
    <source>
        <dbReference type="SAM" id="MobiDB-lite"/>
    </source>
</evidence>
<protein>
    <recommendedName>
        <fullName evidence="5">Phage head-tail adaptor</fullName>
    </recommendedName>
</protein>
<sequence length="367" mass="41306">MRKRSIICTILFIIFSCSLICGCSLNKKEDTKESNESFDMKAAGNTVDTYMKYLMKSDVENIKKLYSKELLKSPIKSENQNLKIVGYSLSDSSEIGKSGQFKVKVARVDLSKPFAVLDEYSIKIVKEGNDYKIDKTSDVVDREAFIEKDKIKMRNKNDVKTNIVIDITNVPNYVFPKDDKVNIDKAAVPKNNFGIIDFSYTGDNMAMVTYNKDSYIGVIKIDESMSTQSQDSDGQQGDGGDSKDGGEGGKKGEVEKTVGKNITNLDLLKDSKVEFVTFSQDEKFVMAQYTNENIGHCIRLYKANSGDIVDYKFEEKFPLDKVDVVFSSFDEDILNFDVISKNNSSESLSKLTGKWKLSLKNFKAVKM</sequence>
<dbReference type="PATRIC" id="fig|1538.10.peg.3843"/>
<feature type="signal peptide" evidence="2">
    <location>
        <begin position="1"/>
        <end position="23"/>
    </location>
</feature>
<evidence type="ECO:0000313" key="3">
    <source>
        <dbReference type="EMBL" id="OAA82996.1"/>
    </source>
</evidence>
<dbReference type="OrthoDB" id="1950593at2"/>
<feature type="compositionally biased region" description="Basic and acidic residues" evidence="1">
    <location>
        <begin position="240"/>
        <end position="255"/>
    </location>
</feature>
<feature type="compositionally biased region" description="Low complexity" evidence="1">
    <location>
        <begin position="226"/>
        <end position="235"/>
    </location>
</feature>
<feature type="chain" id="PRO_5039053975" description="Phage head-tail adaptor" evidence="2">
    <location>
        <begin position="24"/>
        <end position="367"/>
    </location>
</feature>
<reference evidence="3 4" key="1">
    <citation type="journal article" date="2015" name="Biotechnol. Bioeng.">
        <title>Genome sequence and phenotypic characterization of Caulobacter segnis.</title>
        <authorList>
            <person name="Patel S."/>
            <person name="Fletcher B."/>
            <person name="Scott D.C."/>
            <person name="Ely B."/>
        </authorList>
    </citation>
    <scope>NUCLEOTIDE SEQUENCE [LARGE SCALE GENOMIC DNA]</scope>
    <source>
        <strain evidence="3 4">ERI-2</strain>
    </source>
</reference>
<evidence type="ECO:0000313" key="4">
    <source>
        <dbReference type="Proteomes" id="UP000077407"/>
    </source>
</evidence>
<keyword evidence="2" id="KW-0732">Signal</keyword>
<evidence type="ECO:0000256" key="2">
    <source>
        <dbReference type="SAM" id="SignalP"/>
    </source>
</evidence>
<feature type="region of interest" description="Disordered" evidence="1">
    <location>
        <begin position="226"/>
        <end position="255"/>
    </location>
</feature>
<dbReference type="EMBL" id="LITT01000063">
    <property type="protein sequence ID" value="OAA82996.1"/>
    <property type="molecule type" value="Genomic_DNA"/>
</dbReference>
<organism evidence="3 4">
    <name type="scientific">Clostridium ljungdahlii</name>
    <dbReference type="NCBI Taxonomy" id="1538"/>
    <lineage>
        <taxon>Bacteria</taxon>
        <taxon>Bacillati</taxon>
        <taxon>Bacillota</taxon>
        <taxon>Clostridia</taxon>
        <taxon>Eubacteriales</taxon>
        <taxon>Clostridiaceae</taxon>
        <taxon>Clostridium</taxon>
    </lineage>
</organism>
<name>A0A162KRK2_9CLOT</name>